<dbReference type="PANTHER" id="PTHR21599">
    <property type="entry name" value="GLYCERATE KINASE"/>
    <property type="match status" value="1"/>
</dbReference>
<dbReference type="GO" id="GO:0031388">
    <property type="term" value="P:organic acid phosphorylation"/>
    <property type="evidence" value="ECO:0007669"/>
    <property type="project" value="UniProtKB-UniRule"/>
</dbReference>
<dbReference type="InterPro" id="IPR018193">
    <property type="entry name" value="Glyc_kinase_flavodox-like_fold"/>
</dbReference>
<evidence type="ECO:0000313" key="5">
    <source>
        <dbReference type="EMBL" id="GEN62166.1"/>
    </source>
</evidence>
<comment type="similarity">
    <text evidence="1 4">Belongs to the glycerate kinase type-1 family.</text>
</comment>
<organism evidence="5 6">
    <name type="scientific">Acetobacter oeni</name>
    <dbReference type="NCBI Taxonomy" id="304077"/>
    <lineage>
        <taxon>Bacteria</taxon>
        <taxon>Pseudomonadati</taxon>
        <taxon>Pseudomonadota</taxon>
        <taxon>Alphaproteobacteria</taxon>
        <taxon>Acetobacterales</taxon>
        <taxon>Acetobacteraceae</taxon>
        <taxon>Acetobacter</taxon>
    </lineage>
</organism>
<dbReference type="Proteomes" id="UP000321746">
    <property type="component" value="Unassembled WGS sequence"/>
</dbReference>
<dbReference type="PIRSF" id="PIRSF006078">
    <property type="entry name" value="GlxK"/>
    <property type="match status" value="1"/>
</dbReference>
<dbReference type="Pfam" id="PF02595">
    <property type="entry name" value="Gly_kinase"/>
    <property type="match status" value="1"/>
</dbReference>
<dbReference type="InterPro" id="IPR004381">
    <property type="entry name" value="Glycerate_kinase"/>
</dbReference>
<dbReference type="Gene3D" id="3.90.1510.10">
    <property type="entry name" value="Glycerate kinase, domain 2"/>
    <property type="match status" value="1"/>
</dbReference>
<comment type="caution">
    <text evidence="5">The sequence shown here is derived from an EMBL/GenBank/DDBJ whole genome shotgun (WGS) entry which is preliminary data.</text>
</comment>
<dbReference type="InterPro" id="IPR018197">
    <property type="entry name" value="Glycerate_kinase_RE-like"/>
</dbReference>
<dbReference type="GO" id="GO:0008887">
    <property type="term" value="F:glycerate kinase activity"/>
    <property type="evidence" value="ECO:0007669"/>
    <property type="project" value="UniProtKB-UniRule"/>
</dbReference>
<gene>
    <name evidence="5" type="ORF">AOE01nite_03900</name>
</gene>
<keyword evidence="3 4" id="KW-0418">Kinase</keyword>
<dbReference type="NCBIfam" id="TIGR00045">
    <property type="entry name" value="glycerate kinase"/>
    <property type="match status" value="1"/>
</dbReference>
<dbReference type="OrthoDB" id="9774290at2"/>
<evidence type="ECO:0000256" key="2">
    <source>
        <dbReference type="ARBA" id="ARBA00022679"/>
    </source>
</evidence>
<name>A0A511XGU1_9PROT</name>
<protein>
    <submittedName>
        <fullName evidence="5">Glycerate kinase</fullName>
    </submittedName>
</protein>
<sequence length="383" mass="38821">MKIAIVCDSFKESLSALEVAEEIEAGFLDIFPDADFIKLPAADGGEGTVSAIVVGTGGRLIRRIVTGPLNTPVDAFFGITGDGTTAIIEMAASSGLELVPEDSRDPLGATTRGVGELVQAALDEGCRHIIIGLGGSATNDGGAGFIQALGVLLKDIEGRELPPGGAALARLAAIDVSGLDPRLTGLTLEVACDVDNPLLGTEGASAVFGPQKGASITHVELLDSALSRYAAQIATDIGRDIAYTPGAGAAGGLGAALLAFTDAKLRPGVDIVMEALDVASALADADLVITGEGRIDGQTVRGKTPVGVARVAKRLGKPVIAIAGSLGTGVDAVYDAGIDAVFGTVQRPGTLADALRESRESVRRTARNVARVIKLGETLAPRS</sequence>
<evidence type="ECO:0000256" key="4">
    <source>
        <dbReference type="PIRNR" id="PIRNR006078"/>
    </source>
</evidence>
<dbReference type="AlphaFoldDB" id="A0A511XGU1"/>
<keyword evidence="6" id="KW-1185">Reference proteome</keyword>
<dbReference type="RefSeq" id="WP_146885416.1">
    <property type="nucleotide sequence ID" value="NZ_BJYG01000002.1"/>
</dbReference>
<reference evidence="5 6" key="1">
    <citation type="submission" date="2019-07" db="EMBL/GenBank/DDBJ databases">
        <title>Whole genome shotgun sequence of Acetobacter oeni NBRC 105207.</title>
        <authorList>
            <person name="Hosoyama A."/>
            <person name="Uohara A."/>
            <person name="Ohji S."/>
            <person name="Ichikawa N."/>
        </authorList>
    </citation>
    <scope>NUCLEOTIDE SEQUENCE [LARGE SCALE GENOMIC DNA]</scope>
    <source>
        <strain evidence="5 6">NBRC 105207</strain>
    </source>
</reference>
<dbReference type="InterPro" id="IPR036129">
    <property type="entry name" value="Glycerate_kinase_sf"/>
</dbReference>
<accession>A0A511XGU1</accession>
<proteinExistence type="inferred from homology"/>
<evidence type="ECO:0000256" key="3">
    <source>
        <dbReference type="ARBA" id="ARBA00022777"/>
    </source>
</evidence>
<dbReference type="SUPFAM" id="SSF110738">
    <property type="entry name" value="Glycerate kinase I"/>
    <property type="match status" value="1"/>
</dbReference>
<keyword evidence="2 4" id="KW-0808">Transferase</keyword>
<evidence type="ECO:0000313" key="6">
    <source>
        <dbReference type="Proteomes" id="UP000321746"/>
    </source>
</evidence>
<dbReference type="Gene3D" id="3.40.50.10350">
    <property type="entry name" value="Glycerate kinase, domain 1"/>
    <property type="match status" value="1"/>
</dbReference>
<dbReference type="EMBL" id="BJYG01000002">
    <property type="protein sequence ID" value="GEN62166.1"/>
    <property type="molecule type" value="Genomic_DNA"/>
</dbReference>
<evidence type="ECO:0000256" key="1">
    <source>
        <dbReference type="ARBA" id="ARBA00006284"/>
    </source>
</evidence>
<dbReference type="PANTHER" id="PTHR21599:SF0">
    <property type="entry name" value="GLYCERATE KINASE"/>
    <property type="match status" value="1"/>
</dbReference>